<evidence type="ECO:0000313" key="2">
    <source>
        <dbReference type="Proteomes" id="UP000240361"/>
    </source>
</evidence>
<gene>
    <name evidence="1" type="ORF">Sf25_gp77</name>
</gene>
<evidence type="ECO:0008006" key="3">
    <source>
        <dbReference type="Google" id="ProtNLM"/>
    </source>
</evidence>
<name>A0A2K9VM38_9CAUD</name>
<protein>
    <recommendedName>
        <fullName evidence="3">Outer membrane lipoprotein Rz1</fullName>
    </recommendedName>
</protein>
<reference evidence="1 2" key="1">
    <citation type="submission" date="2017-06" db="EMBL/GenBank/DDBJ databases">
        <title>The isolation and characterization of 16 novel Shigella-infecting phages from the environment.</title>
        <authorList>
            <person name="Doore S.M."/>
            <person name="Schrad J.R."/>
            <person name="Dover J.A."/>
            <person name="Parent K.N."/>
        </authorList>
    </citation>
    <scope>NUCLEOTIDE SEQUENCE [LARGE SCALE GENOMIC DNA]</scope>
</reference>
<proteinExistence type="predicted"/>
<accession>A0A2K9VM38</accession>
<evidence type="ECO:0000313" key="1">
    <source>
        <dbReference type="EMBL" id="AUV63357.1"/>
    </source>
</evidence>
<dbReference type="Proteomes" id="UP000240361">
    <property type="component" value="Segment"/>
</dbReference>
<dbReference type="PROSITE" id="PS51257">
    <property type="entry name" value="PROKAR_LIPOPROTEIN"/>
    <property type="match status" value="1"/>
</dbReference>
<sequence>MIKLSAVILSIGLLVGCSTKPLEVKKETVHPNWPVQIKSYDEAKLSWQVKVIDGKAWVILSIGLLVGCSTKPLEVKKETVHPNWPVQIKSYDEAKLSWQVKVIDGKAWVGMPFEDSQEFRIWLNDVKRYVHDQKTMICYYRQELKEDKCK</sequence>
<organism evidence="1 2">
    <name type="scientific">Shigella phage Sf25</name>
    <dbReference type="NCBI Taxonomy" id="2024310"/>
    <lineage>
        <taxon>Viruses</taxon>
        <taxon>Duplodnaviria</taxon>
        <taxon>Heunggongvirae</taxon>
        <taxon>Uroviricota</taxon>
        <taxon>Caudoviricetes</taxon>
        <taxon>Pantevenvirales</taxon>
        <taxon>Straboviridae</taxon>
        <taxon>Tevenvirinae</taxon>
        <taxon>Tequatrovirus</taxon>
        <taxon>Tequatrovirus sf24</taxon>
    </lineage>
</organism>
<dbReference type="EMBL" id="MF327009">
    <property type="protein sequence ID" value="AUV63357.1"/>
    <property type="molecule type" value="Genomic_DNA"/>
</dbReference>